<proteinExistence type="predicted"/>
<gene>
    <name evidence="1" type="ORF">LEP1GSC179_0978</name>
</gene>
<dbReference type="Proteomes" id="UP000006329">
    <property type="component" value="Unassembled WGS sequence"/>
</dbReference>
<comment type="caution">
    <text evidence="1">The sequence shown here is derived from an EMBL/GenBank/DDBJ whole genome shotgun (WGS) entry which is preliminary data.</text>
</comment>
<sequence length="192" mass="22278">MQILPIVFYLLDWKIGCFEKNIRELHQEARMKYKVVQQFPVPLKDLLKAREDRYKYLDRFPELKNVELLEEKKDGNLVYQKRKVKLAESMPKVLATLLSDPSLLENSTFDLNTNTHEFTLAPPGNENILQINGVSVYKELGPDKSERSYDVEVKSGVFLMGAAIEAVIEEVHKHSLEKDKNSISEFLKSYQM</sequence>
<evidence type="ECO:0000313" key="2">
    <source>
        <dbReference type="Proteomes" id="UP000006329"/>
    </source>
</evidence>
<evidence type="ECO:0000313" key="1">
    <source>
        <dbReference type="EMBL" id="EKO35393.1"/>
    </source>
</evidence>
<dbReference type="InterPro" id="IPR019639">
    <property type="entry name" value="DUF2505"/>
</dbReference>
<reference evidence="1" key="1">
    <citation type="submission" date="2012-10" db="EMBL/GenBank/DDBJ databases">
        <authorList>
            <person name="Harkins D.M."/>
            <person name="Durkin A.S."/>
            <person name="Brinkac L.M."/>
            <person name="Haft D.H."/>
            <person name="Selengut J.D."/>
            <person name="Sanka R."/>
            <person name="DePew J."/>
            <person name="Purushe J."/>
            <person name="Matthias M.A."/>
            <person name="Vinetz J.M."/>
            <person name="Sutton G.G."/>
            <person name="Nierman W.C."/>
            <person name="Fouts D.E."/>
        </authorList>
    </citation>
    <scope>NUCLEOTIDE SEQUENCE [LARGE SCALE GENOMIC DNA]</scope>
    <source>
        <strain evidence="1">MOR084</strain>
    </source>
</reference>
<keyword evidence="2" id="KW-1185">Reference proteome</keyword>
<dbReference type="EMBL" id="AHON02000013">
    <property type="protein sequence ID" value="EKO35393.1"/>
    <property type="molecule type" value="Genomic_DNA"/>
</dbReference>
<protein>
    <submittedName>
        <fullName evidence="1">PF10698 family protein</fullName>
    </submittedName>
</protein>
<dbReference type="Pfam" id="PF10698">
    <property type="entry name" value="DUF2505"/>
    <property type="match status" value="1"/>
</dbReference>
<organism evidence="1 2">
    <name type="scientific">Leptospira santarosai str. MOR084</name>
    <dbReference type="NCBI Taxonomy" id="1049984"/>
    <lineage>
        <taxon>Bacteria</taxon>
        <taxon>Pseudomonadati</taxon>
        <taxon>Spirochaetota</taxon>
        <taxon>Spirochaetia</taxon>
        <taxon>Leptospirales</taxon>
        <taxon>Leptospiraceae</taxon>
        <taxon>Leptospira</taxon>
    </lineage>
</organism>
<dbReference type="AlphaFoldDB" id="A0A0E2BV27"/>
<name>A0A0E2BV27_9LEPT</name>
<accession>A0A0E2BV27</accession>